<feature type="transmembrane region" description="Helical" evidence="1">
    <location>
        <begin position="52"/>
        <end position="74"/>
    </location>
</feature>
<accession>A0A542XC93</accession>
<evidence type="ECO:0000259" key="2">
    <source>
        <dbReference type="SMART" id="SM00563"/>
    </source>
</evidence>
<evidence type="ECO:0000256" key="1">
    <source>
        <dbReference type="SAM" id="Phobius"/>
    </source>
</evidence>
<reference evidence="3 4" key="1">
    <citation type="submission" date="2019-06" db="EMBL/GenBank/DDBJ databases">
        <title>Sequencing the genomes of 1000 actinobacteria strains.</title>
        <authorList>
            <person name="Klenk H.-P."/>
        </authorList>
    </citation>
    <scope>NUCLEOTIDE SEQUENCE [LARGE SCALE GENOMIC DNA]</scope>
    <source>
        <strain evidence="3 4">DSM 24617</strain>
    </source>
</reference>
<keyword evidence="1" id="KW-0472">Membrane</keyword>
<proteinExistence type="predicted"/>
<keyword evidence="1" id="KW-0812">Transmembrane</keyword>
<dbReference type="SMART" id="SM00563">
    <property type="entry name" value="PlsC"/>
    <property type="match status" value="1"/>
</dbReference>
<protein>
    <submittedName>
        <fullName evidence="3">Acyltransferase-like protein</fullName>
    </submittedName>
</protein>
<dbReference type="InterPro" id="IPR002123">
    <property type="entry name" value="Plipid/glycerol_acylTrfase"/>
</dbReference>
<organism evidence="3 4">
    <name type="scientific">Barrientosiimonas humi</name>
    <dbReference type="NCBI Taxonomy" id="999931"/>
    <lineage>
        <taxon>Bacteria</taxon>
        <taxon>Bacillati</taxon>
        <taxon>Actinomycetota</taxon>
        <taxon>Actinomycetes</taxon>
        <taxon>Micrococcales</taxon>
        <taxon>Dermacoccaceae</taxon>
        <taxon>Barrientosiimonas</taxon>
    </lineage>
</organism>
<dbReference type="SUPFAM" id="SSF69593">
    <property type="entry name" value="Glycerol-3-phosphate (1)-acyltransferase"/>
    <property type="match status" value="1"/>
</dbReference>
<evidence type="ECO:0000313" key="4">
    <source>
        <dbReference type="Proteomes" id="UP000318336"/>
    </source>
</evidence>
<keyword evidence="4" id="KW-1185">Reference proteome</keyword>
<sequence>MSVPVPPLVVRRVLRDPLWPVLLGALALLLGLLALPLLVLEPWRRRNRALRLVRLAIAGIAADLGILLGCWWLWLRHPPWRRDPVAWREQHTALLDHRLTTVLQVAERTVGLQLRTDIPPVVARTPHPLLVLSRHIGSGDSLLVAYLVAHTFGRTPRVMLKRFLLWDAAADLLLNRLGSYFLPPRRVNVAERDRRLEAFARSLDAHDALILFPEGGNWSPRRHAASIEWAEQNGNPALQEWIRDHPRVLVPRAKGTQQMLEDSPDLVPVIIAHHGLDRTGSLGQIWRAVPLAHPVDVVVRVVDRPRSSDLEVVDLWLREHWSQIDRWAGELAAAVGEQPPPPSRLD</sequence>
<dbReference type="Proteomes" id="UP000318336">
    <property type="component" value="Unassembled WGS sequence"/>
</dbReference>
<gene>
    <name evidence="3" type="ORF">FB554_1603</name>
</gene>
<dbReference type="EMBL" id="VFOK01000001">
    <property type="protein sequence ID" value="TQL33457.1"/>
    <property type="molecule type" value="Genomic_DNA"/>
</dbReference>
<dbReference type="OrthoDB" id="7054180at2"/>
<feature type="domain" description="Phospholipid/glycerol acyltransferase" evidence="2">
    <location>
        <begin position="129"/>
        <end position="257"/>
    </location>
</feature>
<keyword evidence="1" id="KW-1133">Transmembrane helix</keyword>
<keyword evidence="3" id="KW-0808">Transferase</keyword>
<name>A0A542XC93_9MICO</name>
<evidence type="ECO:0000313" key="3">
    <source>
        <dbReference type="EMBL" id="TQL33457.1"/>
    </source>
</evidence>
<comment type="caution">
    <text evidence="3">The sequence shown here is derived from an EMBL/GenBank/DDBJ whole genome shotgun (WGS) entry which is preliminary data.</text>
</comment>
<feature type="transmembrane region" description="Helical" evidence="1">
    <location>
        <begin position="20"/>
        <end position="40"/>
    </location>
</feature>
<dbReference type="AlphaFoldDB" id="A0A542XC93"/>
<dbReference type="RefSeq" id="WP_142005465.1">
    <property type="nucleotide sequence ID" value="NZ_CAJTBP010000001.1"/>
</dbReference>
<dbReference type="Pfam" id="PF01553">
    <property type="entry name" value="Acyltransferase"/>
    <property type="match status" value="1"/>
</dbReference>
<keyword evidence="3" id="KW-0012">Acyltransferase</keyword>
<dbReference type="GO" id="GO:0016746">
    <property type="term" value="F:acyltransferase activity"/>
    <property type="evidence" value="ECO:0007669"/>
    <property type="project" value="UniProtKB-KW"/>
</dbReference>